<accession>A0A9P7V6J9</accession>
<feature type="transmembrane region" description="Helical" evidence="13">
    <location>
        <begin position="190"/>
        <end position="210"/>
    </location>
</feature>
<keyword evidence="8" id="KW-0256">Endoplasmic reticulum</keyword>
<comment type="similarity">
    <text evidence="3">Belongs to the CHS7 family.</text>
</comment>
<evidence type="ECO:0000256" key="11">
    <source>
        <dbReference type="ARBA" id="ARBA00023136"/>
    </source>
</evidence>
<dbReference type="EMBL" id="JAHMUF010000020">
    <property type="protein sequence ID" value="KAG7192106.1"/>
    <property type="molecule type" value="Genomic_DNA"/>
</dbReference>
<keyword evidence="15" id="KW-1185">Reference proteome</keyword>
<dbReference type="AlphaFoldDB" id="A0A9P7V6J9"/>
<keyword evidence="7 13" id="KW-0812">Transmembrane</keyword>
<dbReference type="GeneID" id="66115842"/>
<sequence>MSGVVPECYARSVELANTMIFQLGNAFIHFGSLVVLLIIIVNVRAKYTAIGRLEMLSFFYLMLGLVVSSLIVDCGVAPPLSTTYAYFVSLQIGFASAVCISLLFNGILCFQFWEDGSGKSIWSLRVIAVIWGAVNFILCLVTFKGWGSLTNRSTVPLFVVTYILNALLLAAYVVSQIILVIFALDTYWPLGAIVLEVFFFVVGQVITYVFSQTICNKASHYIDGLFIGSLCNLFTVMMIYKFWDMITTDDLEFSVANVEQGVQAFGGYDDDRKSLYH</sequence>
<evidence type="ECO:0000256" key="3">
    <source>
        <dbReference type="ARBA" id="ARBA00009274"/>
    </source>
</evidence>
<evidence type="ECO:0000313" key="14">
    <source>
        <dbReference type="EMBL" id="KAG7192106.1"/>
    </source>
</evidence>
<evidence type="ECO:0000256" key="2">
    <source>
        <dbReference type="ARBA" id="ARBA00004477"/>
    </source>
</evidence>
<feature type="transmembrane region" description="Helical" evidence="13">
    <location>
        <begin position="155"/>
        <end position="183"/>
    </location>
</feature>
<evidence type="ECO:0000256" key="5">
    <source>
        <dbReference type="ARBA" id="ARBA00018354"/>
    </source>
</evidence>
<protein>
    <recommendedName>
        <fullName evidence="5">Chitin synthase export chaperone</fullName>
    </recommendedName>
</protein>
<feature type="transmembrane region" description="Helical" evidence="13">
    <location>
        <begin position="53"/>
        <end position="72"/>
    </location>
</feature>
<keyword evidence="11 13" id="KW-0472">Membrane</keyword>
<evidence type="ECO:0000256" key="9">
    <source>
        <dbReference type="ARBA" id="ARBA00022927"/>
    </source>
</evidence>
<comment type="caution">
    <text evidence="14">The sequence shown here is derived from an EMBL/GenBank/DDBJ whole genome shotgun (WGS) entry which is preliminary data.</text>
</comment>
<evidence type="ECO:0000256" key="7">
    <source>
        <dbReference type="ARBA" id="ARBA00022692"/>
    </source>
</evidence>
<keyword evidence="6" id="KW-0813">Transport</keyword>
<keyword evidence="12" id="KW-0961">Cell wall biogenesis/degradation</keyword>
<keyword evidence="10 13" id="KW-1133">Transmembrane helix</keyword>
<dbReference type="GO" id="GO:0051082">
    <property type="term" value="F:unfolded protein binding"/>
    <property type="evidence" value="ECO:0007669"/>
    <property type="project" value="TreeGrafter"/>
</dbReference>
<dbReference type="OrthoDB" id="2189463at2759"/>
<comment type="function">
    <text evidence="1">Chaperone required for the export of the chitin synthase CHS3 from the endoplasmic reticulum.</text>
</comment>
<evidence type="ECO:0000313" key="15">
    <source>
        <dbReference type="Proteomes" id="UP000790833"/>
    </source>
</evidence>
<evidence type="ECO:0000256" key="13">
    <source>
        <dbReference type="SAM" id="Phobius"/>
    </source>
</evidence>
<dbReference type="RefSeq" id="XP_043047657.1">
    <property type="nucleotide sequence ID" value="XM_043193231.1"/>
</dbReference>
<feature type="transmembrane region" description="Helical" evidence="13">
    <location>
        <begin position="84"/>
        <end position="110"/>
    </location>
</feature>
<evidence type="ECO:0000256" key="1">
    <source>
        <dbReference type="ARBA" id="ARBA00002732"/>
    </source>
</evidence>
<feature type="transmembrane region" description="Helical" evidence="13">
    <location>
        <begin position="122"/>
        <end position="143"/>
    </location>
</feature>
<dbReference type="GO" id="GO:0005789">
    <property type="term" value="C:endoplasmic reticulum membrane"/>
    <property type="evidence" value="ECO:0007669"/>
    <property type="project" value="UniProtKB-SubCell"/>
</dbReference>
<evidence type="ECO:0000256" key="10">
    <source>
        <dbReference type="ARBA" id="ARBA00022989"/>
    </source>
</evidence>
<feature type="transmembrane region" description="Helical" evidence="13">
    <location>
        <begin position="20"/>
        <end position="41"/>
    </location>
</feature>
<evidence type="ECO:0000256" key="8">
    <source>
        <dbReference type="ARBA" id="ARBA00022824"/>
    </source>
</evidence>
<evidence type="ECO:0000256" key="6">
    <source>
        <dbReference type="ARBA" id="ARBA00022448"/>
    </source>
</evidence>
<dbReference type="GO" id="GO:0071555">
    <property type="term" value="P:cell wall organization"/>
    <property type="evidence" value="ECO:0007669"/>
    <property type="project" value="UniProtKB-KW"/>
</dbReference>
<dbReference type="GO" id="GO:0015031">
    <property type="term" value="P:protein transport"/>
    <property type="evidence" value="ECO:0007669"/>
    <property type="project" value="UniProtKB-KW"/>
</dbReference>
<keyword evidence="9" id="KW-0653">Protein transport</keyword>
<reference evidence="14" key="1">
    <citation type="submission" date="2021-03" db="EMBL/GenBank/DDBJ databases">
        <authorList>
            <person name="Palmer J.M."/>
        </authorList>
    </citation>
    <scope>NUCLEOTIDE SEQUENCE</scope>
    <source>
        <strain evidence="14">ARV_011</strain>
    </source>
</reference>
<evidence type="ECO:0000256" key="4">
    <source>
        <dbReference type="ARBA" id="ARBA00011864"/>
    </source>
</evidence>
<proteinExistence type="inferred from homology"/>
<dbReference type="GO" id="GO:0006457">
    <property type="term" value="P:protein folding"/>
    <property type="evidence" value="ECO:0007669"/>
    <property type="project" value="TreeGrafter"/>
</dbReference>
<gene>
    <name evidence="14" type="primary">CHS7</name>
    <name evidence="14" type="ORF">KQ657_002468</name>
</gene>
<feature type="transmembrane region" description="Helical" evidence="13">
    <location>
        <begin position="222"/>
        <end position="243"/>
    </location>
</feature>
<organism evidence="14 15">
    <name type="scientific">Scheffersomyces spartinae</name>
    <dbReference type="NCBI Taxonomy" id="45513"/>
    <lineage>
        <taxon>Eukaryota</taxon>
        <taxon>Fungi</taxon>
        <taxon>Dikarya</taxon>
        <taxon>Ascomycota</taxon>
        <taxon>Saccharomycotina</taxon>
        <taxon>Pichiomycetes</taxon>
        <taxon>Debaryomycetaceae</taxon>
        <taxon>Scheffersomyces</taxon>
    </lineage>
</organism>
<name>A0A9P7V6J9_9ASCO</name>
<comment type="subcellular location">
    <subcellularLocation>
        <location evidence="2">Endoplasmic reticulum membrane</location>
        <topology evidence="2">Multi-pass membrane protein</topology>
    </subcellularLocation>
</comment>
<dbReference type="PANTHER" id="PTHR35329:SF2">
    <property type="entry name" value="CHITIN SYNTHASE EXPORT CHAPERONE"/>
    <property type="match status" value="1"/>
</dbReference>
<comment type="subunit">
    <text evidence="4">Interacts with CHS3.</text>
</comment>
<evidence type="ECO:0000256" key="12">
    <source>
        <dbReference type="ARBA" id="ARBA00023316"/>
    </source>
</evidence>
<dbReference type="Pfam" id="PF12271">
    <property type="entry name" value="Chs7"/>
    <property type="match status" value="1"/>
</dbReference>
<dbReference type="InterPro" id="IPR022057">
    <property type="entry name" value="Chs7"/>
</dbReference>
<dbReference type="PANTHER" id="PTHR35329">
    <property type="entry name" value="CHITIN SYNTHASE EXPORT CHAPERONE"/>
    <property type="match status" value="1"/>
</dbReference>
<dbReference type="Proteomes" id="UP000790833">
    <property type="component" value="Unassembled WGS sequence"/>
</dbReference>